<gene>
    <name evidence="2" type="ORF">AA314_01312</name>
</gene>
<proteinExistence type="predicted"/>
<dbReference type="KEGG" id="age:AA314_01312"/>
<dbReference type="AlphaFoldDB" id="A0AAC8TCS0"/>
<sequence length="98" mass="10347">MHGAGGNTHALAGARPGCPLAPGRRGGLFPRRDEDDAGGSGHGARVRLAQQVGAGRFGGGEAPDQQSRERHTTEQWQPLAEGRSLLLTRTGRAHLSRY</sequence>
<evidence type="ECO:0000256" key="1">
    <source>
        <dbReference type="SAM" id="MobiDB-lite"/>
    </source>
</evidence>
<protein>
    <submittedName>
        <fullName evidence="2">Uncharacterized protein</fullName>
    </submittedName>
</protein>
<dbReference type="Proteomes" id="UP000035579">
    <property type="component" value="Chromosome"/>
</dbReference>
<accession>A0AAC8TCS0</accession>
<organism evidence="2 3">
    <name type="scientific">Archangium gephyra</name>
    <dbReference type="NCBI Taxonomy" id="48"/>
    <lineage>
        <taxon>Bacteria</taxon>
        <taxon>Pseudomonadati</taxon>
        <taxon>Myxococcota</taxon>
        <taxon>Myxococcia</taxon>
        <taxon>Myxococcales</taxon>
        <taxon>Cystobacterineae</taxon>
        <taxon>Archangiaceae</taxon>
        <taxon>Archangium</taxon>
    </lineage>
</organism>
<feature type="region of interest" description="Disordered" evidence="1">
    <location>
        <begin position="1"/>
        <end position="83"/>
    </location>
</feature>
<name>A0AAC8TCS0_9BACT</name>
<evidence type="ECO:0000313" key="2">
    <source>
        <dbReference type="EMBL" id="AKI99685.1"/>
    </source>
</evidence>
<dbReference type="EMBL" id="CP011509">
    <property type="protein sequence ID" value="AKI99685.1"/>
    <property type="molecule type" value="Genomic_DNA"/>
</dbReference>
<reference evidence="2 3" key="1">
    <citation type="submission" date="2015-05" db="EMBL/GenBank/DDBJ databases">
        <title>Genome assembly of Archangium gephyra DSM 2261.</title>
        <authorList>
            <person name="Sharma G."/>
            <person name="Subramanian S."/>
        </authorList>
    </citation>
    <scope>NUCLEOTIDE SEQUENCE [LARGE SCALE GENOMIC DNA]</scope>
    <source>
        <strain evidence="2 3">DSM 2261</strain>
    </source>
</reference>
<evidence type="ECO:0000313" key="3">
    <source>
        <dbReference type="Proteomes" id="UP000035579"/>
    </source>
</evidence>